<sequence length="126" mass="14048">MGATFAADIINEKGKPEDEGFFAGAYYIAYGDNLYFTDASHQDVQQGNYGLVTEISFAKGEELLGVKIGMTLDEIKGKLGEPDRIFLTDEDNEFFSDSKCISYVEGNLNNAIYLKKSCNLSENMQW</sequence>
<organism evidence="1 2">
    <name type="scientific">Acetivibrio saccincola</name>
    <dbReference type="NCBI Taxonomy" id="1677857"/>
    <lineage>
        <taxon>Bacteria</taxon>
        <taxon>Bacillati</taxon>
        <taxon>Bacillota</taxon>
        <taxon>Clostridia</taxon>
        <taxon>Eubacteriales</taxon>
        <taxon>Oscillospiraceae</taxon>
        <taxon>Acetivibrio</taxon>
    </lineage>
</organism>
<name>A0A2S8RAB9_9FIRM</name>
<dbReference type="OrthoDB" id="1739592at2"/>
<dbReference type="AlphaFoldDB" id="A0A2S8RAB9"/>
<evidence type="ECO:0000313" key="2">
    <source>
        <dbReference type="Proteomes" id="UP000239720"/>
    </source>
</evidence>
<reference evidence="1 2" key="1">
    <citation type="journal article" date="2018" name="Syst. Appl. Microbiol.">
        <title>Characterization and high-quality draft genome sequence of Herbivorax saccincola A7, an anaerobic, alkaliphilic, thermophilic, cellulolytic, and xylanolytic bacterium.</title>
        <authorList>
            <person name="Aikawa S."/>
            <person name="Baramee S."/>
            <person name="Sermsathanaswadi J."/>
            <person name="Thianheng P."/>
            <person name="Tachaapaikoon C."/>
            <person name="Shikata A."/>
            <person name="Waeonukul R."/>
            <person name="Pason P."/>
            <person name="Ratanakhanokchai K."/>
            <person name="Kosugi A."/>
        </authorList>
    </citation>
    <scope>NUCLEOTIDE SEQUENCE [LARGE SCALE GENOMIC DNA]</scope>
    <source>
        <strain evidence="1 2">A7</strain>
    </source>
</reference>
<proteinExistence type="predicted"/>
<gene>
    <name evidence="1" type="ORF">B9R14_08185</name>
</gene>
<accession>A0A2S8RAB9</accession>
<protein>
    <submittedName>
        <fullName evidence="1">Uncharacterized protein</fullName>
    </submittedName>
</protein>
<comment type="caution">
    <text evidence="1">The sequence shown here is derived from an EMBL/GenBank/DDBJ whole genome shotgun (WGS) entry which is preliminary data.</text>
</comment>
<evidence type="ECO:0000313" key="1">
    <source>
        <dbReference type="EMBL" id="PQQ66729.1"/>
    </source>
</evidence>
<dbReference type="Proteomes" id="UP000239720">
    <property type="component" value="Unassembled WGS sequence"/>
</dbReference>
<dbReference type="EMBL" id="NEMB01000003">
    <property type="protein sequence ID" value="PQQ66729.1"/>
    <property type="molecule type" value="Genomic_DNA"/>
</dbReference>
<dbReference type="RefSeq" id="WP_105367998.1">
    <property type="nucleotide sequence ID" value="NZ_NEMB01000003.1"/>
</dbReference>